<dbReference type="SUPFAM" id="SSF52833">
    <property type="entry name" value="Thioredoxin-like"/>
    <property type="match status" value="1"/>
</dbReference>
<sequence>MSYDTAHPLQQRLVQQFGARWITPETLDAFLAEAGDRVLFLSGDPVRFPEALDVAVVLPELQAAHPGRFAVGVVDREHETEIARRFGSNRWPALVFLRDGAYVTVLPGMHDWTEYVAKVGEALEAPISRAPTVGIPVVSANADAGAACH</sequence>
<evidence type="ECO:0000313" key="2">
    <source>
        <dbReference type="EMBL" id="BDI04774.1"/>
    </source>
</evidence>
<comment type="similarity">
    <text evidence="1">Belongs to the HupG/HyaE family.</text>
</comment>
<dbReference type="RefSeq" id="WP_251972873.1">
    <property type="nucleotide sequence ID" value="NZ_AP025730.1"/>
</dbReference>
<dbReference type="InterPro" id="IPR010893">
    <property type="entry name" value="NiFe-hyd_mat_HyaE"/>
</dbReference>
<reference evidence="2" key="1">
    <citation type="submission" date="2022-04" db="EMBL/GenBank/DDBJ databases">
        <title>Whole genome sequence of Sphaerotilus sp. FB-5.</title>
        <authorList>
            <person name="Takeda M."/>
            <person name="Narihara S."/>
            <person name="Akimoto M."/>
            <person name="Akimoto R."/>
            <person name="Nishiyashiki S."/>
            <person name="Murakami T."/>
        </authorList>
    </citation>
    <scope>NUCLEOTIDE SEQUENCE</scope>
    <source>
        <strain evidence="2">FB-5</strain>
    </source>
</reference>
<accession>A0ABN6PLA7</accession>
<dbReference type="Pfam" id="PF07449">
    <property type="entry name" value="HyaE"/>
    <property type="match status" value="1"/>
</dbReference>
<dbReference type="EMBL" id="AP025730">
    <property type="protein sequence ID" value="BDI04774.1"/>
    <property type="molecule type" value="Genomic_DNA"/>
</dbReference>
<dbReference type="InterPro" id="IPR036249">
    <property type="entry name" value="Thioredoxin-like_sf"/>
</dbReference>
<evidence type="ECO:0000313" key="3">
    <source>
        <dbReference type="Proteomes" id="UP001057498"/>
    </source>
</evidence>
<dbReference type="Proteomes" id="UP001057498">
    <property type="component" value="Chromosome"/>
</dbReference>
<organism evidence="2 3">
    <name type="scientific">Sphaerotilus microaerophilus</name>
    <dbReference type="NCBI Taxonomy" id="2914710"/>
    <lineage>
        <taxon>Bacteria</taxon>
        <taxon>Pseudomonadati</taxon>
        <taxon>Pseudomonadota</taxon>
        <taxon>Betaproteobacteria</taxon>
        <taxon>Burkholderiales</taxon>
        <taxon>Sphaerotilaceae</taxon>
        <taxon>Sphaerotilus</taxon>
    </lineage>
</organism>
<evidence type="ECO:0000256" key="1">
    <source>
        <dbReference type="ARBA" id="ARBA00009004"/>
    </source>
</evidence>
<name>A0ABN6PLA7_9BURK</name>
<protein>
    <submittedName>
        <fullName evidence="2">Hydrogenase expression/formation protein HupG</fullName>
    </submittedName>
</protein>
<dbReference type="CDD" id="cd02965">
    <property type="entry name" value="HyaE"/>
    <property type="match status" value="1"/>
</dbReference>
<dbReference type="Gene3D" id="3.40.30.10">
    <property type="entry name" value="Glutaredoxin"/>
    <property type="match status" value="1"/>
</dbReference>
<proteinExistence type="inferred from homology"/>
<keyword evidence="3" id="KW-1185">Reference proteome</keyword>
<gene>
    <name evidence="2" type="primary">hupG</name>
    <name evidence="2" type="ORF">CATMQ487_17440</name>
</gene>